<evidence type="ECO:0000313" key="9">
    <source>
        <dbReference type="EMBL" id="SFP80830.1"/>
    </source>
</evidence>
<reference evidence="10" key="1">
    <citation type="submission" date="2016-10" db="EMBL/GenBank/DDBJ databases">
        <authorList>
            <person name="Varghese N."/>
            <person name="Submissions S."/>
        </authorList>
    </citation>
    <scope>NUCLEOTIDE SEQUENCE [LARGE SCALE GENOMIC DNA]</scope>
    <source>
        <strain evidence="10">CGMCC 1.10329</strain>
    </source>
</reference>
<evidence type="ECO:0000259" key="8">
    <source>
        <dbReference type="PROSITE" id="PS51900"/>
    </source>
</evidence>
<dbReference type="PANTHER" id="PTHR30349:SF64">
    <property type="entry name" value="PROPHAGE INTEGRASE INTD-RELATED"/>
    <property type="match status" value="1"/>
</dbReference>
<feature type="domain" description="Tyr recombinase" evidence="7">
    <location>
        <begin position="176"/>
        <end position="379"/>
    </location>
</feature>
<comment type="similarity">
    <text evidence="1">Belongs to the 'phage' integrase family.</text>
</comment>
<dbReference type="Gene3D" id="1.10.150.130">
    <property type="match status" value="1"/>
</dbReference>
<proteinExistence type="inferred from homology"/>
<dbReference type="PROSITE" id="PS51900">
    <property type="entry name" value="CB"/>
    <property type="match status" value="1"/>
</dbReference>
<evidence type="ECO:0000256" key="6">
    <source>
        <dbReference type="SAM" id="MobiDB-lite"/>
    </source>
</evidence>
<sequence length="387" mass="44266">MTDATTTLDDFTNSEESPPSTTDKDTSGSETSTPESDFDTCPCWAEENDKDWQDLMDEADLYDPGCGHAIDYLRDNTNAKFKESTAKTYSSRLRYFIEHLHEHETLLQNATMKDVGRFMKKLARSGRSESTIEIYRTVITGVMKHIELYRHVEPEVRWEVVREEITPSSFQTPPEMEREPLDKEEAKRLFKELKTFRNRLLVQAGIELGPRSEDLRTIELDDIDIEGREIELKNTKSGGRYTLPLSEDLALRLRHWRSVERPSLPDAEDSKYLFPSEQGGALSGTQFNAIIKRAAERAGIQEVVGTMPLTERQQEILGIGPEKRFHRVTAHTLRHTFSNLLAEEGYELKDISLVLCHDSMETTQKYYFGNNSDIKEGMSSAFPSPDV</sequence>
<protein>
    <submittedName>
        <fullName evidence="9">Integrase/recombinase XerD</fullName>
    </submittedName>
</protein>
<evidence type="ECO:0000256" key="1">
    <source>
        <dbReference type="ARBA" id="ARBA00008857"/>
    </source>
</evidence>
<dbReference type="InterPro" id="IPR011010">
    <property type="entry name" value="DNA_brk_join_enz"/>
</dbReference>
<feature type="region of interest" description="Disordered" evidence="6">
    <location>
        <begin position="1"/>
        <end position="40"/>
    </location>
</feature>
<dbReference type="OrthoDB" id="142231at2157"/>
<dbReference type="Pfam" id="PF00589">
    <property type="entry name" value="Phage_integrase"/>
    <property type="match status" value="1"/>
</dbReference>
<dbReference type="RefSeq" id="WP_079990169.1">
    <property type="nucleotide sequence ID" value="NZ_FOXI01000009.1"/>
</dbReference>
<feature type="domain" description="Core-binding (CB)" evidence="8">
    <location>
        <begin position="63"/>
        <end position="147"/>
    </location>
</feature>
<evidence type="ECO:0000256" key="2">
    <source>
        <dbReference type="ARBA" id="ARBA00022908"/>
    </source>
</evidence>
<dbReference type="InterPro" id="IPR004107">
    <property type="entry name" value="Integrase_SAM-like_N"/>
</dbReference>
<dbReference type="PANTHER" id="PTHR30349">
    <property type="entry name" value="PHAGE INTEGRASE-RELATED"/>
    <property type="match status" value="1"/>
</dbReference>
<evidence type="ECO:0000313" key="10">
    <source>
        <dbReference type="Proteomes" id="UP000183769"/>
    </source>
</evidence>
<dbReference type="InterPro" id="IPR002104">
    <property type="entry name" value="Integrase_catalytic"/>
</dbReference>
<keyword evidence="4" id="KW-0233">DNA recombination</keyword>
<dbReference type="InterPro" id="IPR044068">
    <property type="entry name" value="CB"/>
</dbReference>
<evidence type="ECO:0000256" key="3">
    <source>
        <dbReference type="ARBA" id="ARBA00023125"/>
    </source>
</evidence>
<dbReference type="EMBL" id="FOXI01000009">
    <property type="protein sequence ID" value="SFP80830.1"/>
    <property type="molecule type" value="Genomic_DNA"/>
</dbReference>
<accession>A0A1I5TCT6</accession>
<dbReference type="Gene3D" id="1.10.443.10">
    <property type="entry name" value="Intergrase catalytic core"/>
    <property type="match status" value="1"/>
</dbReference>
<evidence type="ECO:0000256" key="5">
    <source>
        <dbReference type="PROSITE-ProRule" id="PRU01248"/>
    </source>
</evidence>
<dbReference type="GO" id="GO:0015074">
    <property type="term" value="P:DNA integration"/>
    <property type="evidence" value="ECO:0007669"/>
    <property type="project" value="UniProtKB-KW"/>
</dbReference>
<dbReference type="InterPro" id="IPR050090">
    <property type="entry name" value="Tyrosine_recombinase_XerCD"/>
</dbReference>
<dbReference type="GO" id="GO:0003677">
    <property type="term" value="F:DNA binding"/>
    <property type="evidence" value="ECO:0007669"/>
    <property type="project" value="UniProtKB-UniRule"/>
</dbReference>
<name>A0A1I5TCT6_9EURY</name>
<dbReference type="Pfam" id="PF02899">
    <property type="entry name" value="Phage_int_SAM_1"/>
    <property type="match status" value="1"/>
</dbReference>
<gene>
    <name evidence="9" type="ORF">SAMN05216277_10914</name>
</gene>
<dbReference type="InterPro" id="IPR013762">
    <property type="entry name" value="Integrase-like_cat_sf"/>
</dbReference>
<dbReference type="PROSITE" id="PS51898">
    <property type="entry name" value="TYR_RECOMBINASE"/>
    <property type="match status" value="1"/>
</dbReference>
<dbReference type="GO" id="GO:0006310">
    <property type="term" value="P:DNA recombination"/>
    <property type="evidence" value="ECO:0007669"/>
    <property type="project" value="UniProtKB-KW"/>
</dbReference>
<feature type="compositionally biased region" description="Polar residues" evidence="6">
    <location>
        <begin position="1"/>
        <end position="21"/>
    </location>
</feature>
<dbReference type="Proteomes" id="UP000183769">
    <property type="component" value="Unassembled WGS sequence"/>
</dbReference>
<keyword evidence="2" id="KW-0229">DNA integration</keyword>
<dbReference type="AlphaFoldDB" id="A0A1I5TCT6"/>
<keyword evidence="10" id="KW-1185">Reference proteome</keyword>
<dbReference type="InterPro" id="IPR010998">
    <property type="entry name" value="Integrase_recombinase_N"/>
</dbReference>
<keyword evidence="3 5" id="KW-0238">DNA-binding</keyword>
<organism evidence="9 10">
    <name type="scientific">Halolamina pelagica</name>
    <dbReference type="NCBI Taxonomy" id="699431"/>
    <lineage>
        <taxon>Archaea</taxon>
        <taxon>Methanobacteriati</taxon>
        <taxon>Methanobacteriota</taxon>
        <taxon>Stenosarchaea group</taxon>
        <taxon>Halobacteria</taxon>
        <taxon>Halobacteriales</taxon>
        <taxon>Haloferacaceae</taxon>
    </lineage>
</organism>
<evidence type="ECO:0000256" key="4">
    <source>
        <dbReference type="ARBA" id="ARBA00023172"/>
    </source>
</evidence>
<dbReference type="SUPFAM" id="SSF56349">
    <property type="entry name" value="DNA breaking-rejoining enzymes"/>
    <property type="match status" value="1"/>
</dbReference>
<evidence type="ECO:0000259" key="7">
    <source>
        <dbReference type="PROSITE" id="PS51898"/>
    </source>
</evidence>